<accession>A0A5C3KH90</accession>
<gene>
    <name evidence="2" type="ORF">FA15DRAFT_559936</name>
</gene>
<dbReference type="AlphaFoldDB" id="A0A5C3KH90"/>
<feature type="domain" description="Tc1-like transposase DDE" evidence="1">
    <location>
        <begin position="1"/>
        <end position="69"/>
    </location>
</feature>
<dbReference type="Pfam" id="PF13358">
    <property type="entry name" value="DDE_3"/>
    <property type="match status" value="1"/>
</dbReference>
<dbReference type="InterPro" id="IPR036397">
    <property type="entry name" value="RNaseH_sf"/>
</dbReference>
<organism evidence="2 3">
    <name type="scientific">Coprinopsis marcescibilis</name>
    <name type="common">Agaric fungus</name>
    <name type="synonym">Psathyrella marcescibilis</name>
    <dbReference type="NCBI Taxonomy" id="230819"/>
    <lineage>
        <taxon>Eukaryota</taxon>
        <taxon>Fungi</taxon>
        <taxon>Dikarya</taxon>
        <taxon>Basidiomycota</taxon>
        <taxon>Agaricomycotina</taxon>
        <taxon>Agaricomycetes</taxon>
        <taxon>Agaricomycetidae</taxon>
        <taxon>Agaricales</taxon>
        <taxon>Agaricineae</taxon>
        <taxon>Psathyrellaceae</taxon>
        <taxon>Coprinopsis</taxon>
    </lineage>
</organism>
<dbReference type="GO" id="GO:0003676">
    <property type="term" value="F:nucleic acid binding"/>
    <property type="evidence" value="ECO:0007669"/>
    <property type="project" value="InterPro"/>
</dbReference>
<dbReference type="Proteomes" id="UP000307440">
    <property type="component" value="Unassembled WGS sequence"/>
</dbReference>
<keyword evidence="3" id="KW-1185">Reference proteome</keyword>
<proteinExistence type="predicted"/>
<dbReference type="EMBL" id="ML210336">
    <property type="protein sequence ID" value="TFK19541.1"/>
    <property type="molecule type" value="Genomic_DNA"/>
</dbReference>
<dbReference type="InterPro" id="IPR038717">
    <property type="entry name" value="Tc1-like_DDE_dom"/>
</dbReference>
<dbReference type="Gene3D" id="3.30.420.10">
    <property type="entry name" value="Ribonuclease H-like superfamily/Ribonuclease H"/>
    <property type="match status" value="1"/>
</dbReference>
<dbReference type="OrthoDB" id="2142724at2759"/>
<protein>
    <recommendedName>
        <fullName evidence="1">Tc1-like transposase DDE domain-containing protein</fullName>
    </recommendedName>
</protein>
<feature type="non-terminal residue" evidence="2">
    <location>
        <position position="1"/>
    </location>
</feature>
<reference evidence="2 3" key="1">
    <citation type="journal article" date="2019" name="Nat. Ecol. Evol.">
        <title>Megaphylogeny resolves global patterns of mushroom evolution.</title>
        <authorList>
            <person name="Varga T."/>
            <person name="Krizsan K."/>
            <person name="Foldi C."/>
            <person name="Dima B."/>
            <person name="Sanchez-Garcia M."/>
            <person name="Sanchez-Ramirez S."/>
            <person name="Szollosi G.J."/>
            <person name="Szarkandi J.G."/>
            <person name="Papp V."/>
            <person name="Albert L."/>
            <person name="Andreopoulos W."/>
            <person name="Angelini C."/>
            <person name="Antonin V."/>
            <person name="Barry K.W."/>
            <person name="Bougher N.L."/>
            <person name="Buchanan P."/>
            <person name="Buyck B."/>
            <person name="Bense V."/>
            <person name="Catcheside P."/>
            <person name="Chovatia M."/>
            <person name="Cooper J."/>
            <person name="Damon W."/>
            <person name="Desjardin D."/>
            <person name="Finy P."/>
            <person name="Geml J."/>
            <person name="Haridas S."/>
            <person name="Hughes K."/>
            <person name="Justo A."/>
            <person name="Karasinski D."/>
            <person name="Kautmanova I."/>
            <person name="Kiss B."/>
            <person name="Kocsube S."/>
            <person name="Kotiranta H."/>
            <person name="LaButti K.M."/>
            <person name="Lechner B.E."/>
            <person name="Liimatainen K."/>
            <person name="Lipzen A."/>
            <person name="Lukacs Z."/>
            <person name="Mihaltcheva S."/>
            <person name="Morgado L.N."/>
            <person name="Niskanen T."/>
            <person name="Noordeloos M.E."/>
            <person name="Ohm R.A."/>
            <person name="Ortiz-Santana B."/>
            <person name="Ovrebo C."/>
            <person name="Racz N."/>
            <person name="Riley R."/>
            <person name="Savchenko A."/>
            <person name="Shiryaev A."/>
            <person name="Soop K."/>
            <person name="Spirin V."/>
            <person name="Szebenyi C."/>
            <person name="Tomsovsky M."/>
            <person name="Tulloss R.E."/>
            <person name="Uehling J."/>
            <person name="Grigoriev I.V."/>
            <person name="Vagvolgyi C."/>
            <person name="Papp T."/>
            <person name="Martin F.M."/>
            <person name="Miettinen O."/>
            <person name="Hibbett D.S."/>
            <person name="Nagy L.G."/>
        </authorList>
    </citation>
    <scope>NUCLEOTIDE SEQUENCE [LARGE SCALE GENOMIC DNA]</scope>
    <source>
        <strain evidence="2 3">CBS 121175</strain>
    </source>
</reference>
<name>A0A5C3KH90_COPMA</name>
<evidence type="ECO:0000313" key="2">
    <source>
        <dbReference type="EMBL" id="TFK19541.1"/>
    </source>
</evidence>
<evidence type="ECO:0000259" key="1">
    <source>
        <dbReference type="Pfam" id="PF13358"/>
    </source>
</evidence>
<evidence type="ECO:0000313" key="3">
    <source>
        <dbReference type="Proteomes" id="UP000307440"/>
    </source>
</evidence>
<sequence length="72" mass="8175">RFSVLPALTWEGMITMDIFEGSVNKECFIQFICEDVAPLLNPFPAPRSIVILDNCAIHHDIEVRRIIEDDCG</sequence>
<feature type="non-terminal residue" evidence="2">
    <location>
        <position position="72"/>
    </location>
</feature>